<accession>A0A9X9M615</accession>
<dbReference type="GO" id="GO:0005049">
    <property type="term" value="F:nuclear export signal receptor activity"/>
    <property type="evidence" value="ECO:0007669"/>
    <property type="project" value="InterPro"/>
</dbReference>
<dbReference type="GO" id="GO:0005643">
    <property type="term" value="C:nuclear pore"/>
    <property type="evidence" value="ECO:0007669"/>
    <property type="project" value="TreeGrafter"/>
</dbReference>
<evidence type="ECO:0000313" key="9">
    <source>
        <dbReference type="Proteomes" id="UP000269945"/>
    </source>
</evidence>
<evidence type="ECO:0000256" key="5">
    <source>
        <dbReference type="ARBA" id="ARBA00022490"/>
    </source>
</evidence>
<proteinExistence type="inferred from homology"/>
<dbReference type="AlphaFoldDB" id="A0A9X9M615"/>
<dbReference type="Proteomes" id="UP000269945">
    <property type="component" value="Unassembled WGS sequence"/>
</dbReference>
<evidence type="ECO:0000256" key="2">
    <source>
        <dbReference type="ARBA" id="ARBA00004496"/>
    </source>
</evidence>
<keyword evidence="6" id="KW-0653">Protein transport</keyword>
<dbReference type="GO" id="GO:0005737">
    <property type="term" value="C:cytoplasm"/>
    <property type="evidence" value="ECO:0007669"/>
    <property type="project" value="UniProtKB-SubCell"/>
</dbReference>
<evidence type="ECO:0000256" key="1">
    <source>
        <dbReference type="ARBA" id="ARBA00004123"/>
    </source>
</evidence>
<dbReference type="EMBL" id="CYRY02043220">
    <property type="protein sequence ID" value="VCX37438.1"/>
    <property type="molecule type" value="Genomic_DNA"/>
</dbReference>
<dbReference type="InterPro" id="IPR044189">
    <property type="entry name" value="XPO4/7-like"/>
</dbReference>
<sequence>MLKNHTSEHFPFLGISDNYSVSDFRCRTIFYTALTRLLMVDLGEDEDEFENFMLPLTVSFETVLQIFNNNFKQEDVKVG</sequence>
<dbReference type="GO" id="GO:0006611">
    <property type="term" value="P:protein export from nucleus"/>
    <property type="evidence" value="ECO:0007669"/>
    <property type="project" value="TreeGrafter"/>
</dbReference>
<keyword evidence="4" id="KW-0813">Transport</keyword>
<comment type="caution">
    <text evidence="8">The sequence shown here is derived from an EMBL/GenBank/DDBJ whole genome shotgun (WGS) entry which is preliminary data.</text>
</comment>
<evidence type="ECO:0000313" key="8">
    <source>
        <dbReference type="EMBL" id="VCX37438.1"/>
    </source>
</evidence>
<organism evidence="8 9">
    <name type="scientific">Gulo gulo</name>
    <name type="common">Wolverine</name>
    <name type="synonym">Gluton</name>
    <dbReference type="NCBI Taxonomy" id="48420"/>
    <lineage>
        <taxon>Eukaryota</taxon>
        <taxon>Metazoa</taxon>
        <taxon>Chordata</taxon>
        <taxon>Craniata</taxon>
        <taxon>Vertebrata</taxon>
        <taxon>Euteleostomi</taxon>
        <taxon>Mammalia</taxon>
        <taxon>Eutheria</taxon>
        <taxon>Laurasiatheria</taxon>
        <taxon>Carnivora</taxon>
        <taxon>Caniformia</taxon>
        <taxon>Musteloidea</taxon>
        <taxon>Mustelidae</taxon>
        <taxon>Guloninae</taxon>
        <taxon>Gulo</taxon>
    </lineage>
</organism>
<comment type="subcellular location">
    <subcellularLocation>
        <location evidence="2">Cytoplasm</location>
    </subcellularLocation>
    <subcellularLocation>
        <location evidence="1">Nucleus</location>
    </subcellularLocation>
</comment>
<keyword evidence="5" id="KW-0963">Cytoplasm</keyword>
<dbReference type="PANTHER" id="PTHR12596">
    <property type="entry name" value="EXPORTIN 4,7-RELATED"/>
    <property type="match status" value="1"/>
</dbReference>
<dbReference type="PANTHER" id="PTHR12596:SF8">
    <property type="entry name" value="RAN-BINDING PROTEIN 17"/>
    <property type="match status" value="1"/>
</dbReference>
<name>A0A9X9M615_GULGU</name>
<protein>
    <submittedName>
        <fullName evidence="8">Uncharacterized protein</fullName>
    </submittedName>
</protein>
<gene>
    <name evidence="8" type="ORF">BN2614_LOCUS1</name>
</gene>
<evidence type="ECO:0000256" key="6">
    <source>
        <dbReference type="ARBA" id="ARBA00022927"/>
    </source>
</evidence>
<evidence type="ECO:0000256" key="4">
    <source>
        <dbReference type="ARBA" id="ARBA00022448"/>
    </source>
</evidence>
<keyword evidence="7" id="KW-0539">Nucleus</keyword>
<comment type="similarity">
    <text evidence="3">Belongs to the exportin family.</text>
</comment>
<feature type="non-terminal residue" evidence="8">
    <location>
        <position position="79"/>
    </location>
</feature>
<evidence type="ECO:0000256" key="3">
    <source>
        <dbReference type="ARBA" id="ARBA00009466"/>
    </source>
</evidence>
<evidence type="ECO:0000256" key="7">
    <source>
        <dbReference type="ARBA" id="ARBA00023242"/>
    </source>
</evidence>
<reference evidence="8 9" key="1">
    <citation type="submission" date="2018-10" db="EMBL/GenBank/DDBJ databases">
        <authorList>
            <person name="Ekblom R."/>
            <person name="Jareborg N."/>
        </authorList>
    </citation>
    <scope>NUCLEOTIDE SEQUENCE [LARGE SCALE GENOMIC DNA]</scope>
    <source>
        <tissue evidence="8">Muscle</tissue>
    </source>
</reference>
<keyword evidence="9" id="KW-1185">Reference proteome</keyword>